<feature type="transmembrane region" description="Helical" evidence="6">
    <location>
        <begin position="82"/>
        <end position="107"/>
    </location>
</feature>
<feature type="compositionally biased region" description="Polar residues" evidence="5">
    <location>
        <begin position="334"/>
        <end position="345"/>
    </location>
</feature>
<feature type="transmembrane region" description="Helical" evidence="6">
    <location>
        <begin position="119"/>
        <end position="144"/>
    </location>
</feature>
<dbReference type="PANTHER" id="PTHR23112:SF0">
    <property type="entry name" value="TRANSMEMBRANE PROTEIN 116"/>
    <property type="match status" value="1"/>
</dbReference>
<dbReference type="AlphaFoldDB" id="A0AAD7BZM3"/>
<feature type="transmembrane region" description="Helical" evidence="6">
    <location>
        <begin position="49"/>
        <end position="70"/>
    </location>
</feature>
<keyword evidence="2 6" id="KW-0812">Transmembrane</keyword>
<gene>
    <name evidence="7" type="ORF">FB45DRAFT_1025823</name>
</gene>
<feature type="transmembrane region" description="Helical" evidence="6">
    <location>
        <begin position="14"/>
        <end position="37"/>
    </location>
</feature>
<reference evidence="7" key="1">
    <citation type="submission" date="2023-03" db="EMBL/GenBank/DDBJ databases">
        <title>Massive genome expansion in bonnet fungi (Mycena s.s.) driven by repeated elements and novel gene families across ecological guilds.</title>
        <authorList>
            <consortium name="Lawrence Berkeley National Laboratory"/>
            <person name="Harder C.B."/>
            <person name="Miyauchi S."/>
            <person name="Viragh M."/>
            <person name="Kuo A."/>
            <person name="Thoen E."/>
            <person name="Andreopoulos B."/>
            <person name="Lu D."/>
            <person name="Skrede I."/>
            <person name="Drula E."/>
            <person name="Henrissat B."/>
            <person name="Morin E."/>
            <person name="Kohler A."/>
            <person name="Barry K."/>
            <person name="LaButti K."/>
            <person name="Morin E."/>
            <person name="Salamov A."/>
            <person name="Lipzen A."/>
            <person name="Mereny Z."/>
            <person name="Hegedus B."/>
            <person name="Baldrian P."/>
            <person name="Stursova M."/>
            <person name="Weitz H."/>
            <person name="Taylor A."/>
            <person name="Grigoriev I.V."/>
            <person name="Nagy L.G."/>
            <person name="Martin F."/>
            <person name="Kauserud H."/>
        </authorList>
    </citation>
    <scope>NUCLEOTIDE SEQUENCE</scope>
    <source>
        <strain evidence="7">9284</strain>
    </source>
</reference>
<evidence type="ECO:0000256" key="4">
    <source>
        <dbReference type="ARBA" id="ARBA00023136"/>
    </source>
</evidence>
<dbReference type="EMBL" id="JARKIF010000007">
    <property type="protein sequence ID" value="KAJ7634917.1"/>
    <property type="molecule type" value="Genomic_DNA"/>
</dbReference>
<sequence>MTSPGSFNAHVNDLVLGFGVAGIVSISLTLGAFAYLAWNPVSRPHLNRVSFRLLVYALILSYAAIMIGATRDPAGWQCNLSAFLGGICMIFGGAMFFCMALNLQLVLVHAMNGRKMERYYVLAGFFMAAACNIPAYTAGAFGFWEGNTTCWFNSPNPSTQLQWFIGSQGFWLIFMAFCEVISFGTIVWYMMFCQRTTSGISETIGTMSSVQPLPKPPIVLYRKIILRIGLYPIFSCFFNITGCILDIYVIRNPNTTSWRLGAVDLLVYILRPLMYVLLAVTDPSFLRGLRALRPQATSRNPRSRAHSFINIDIRTWPSSAATVDSSKEGEEGIHNTSSPEFTRQI</sequence>
<evidence type="ECO:0000256" key="1">
    <source>
        <dbReference type="ARBA" id="ARBA00004141"/>
    </source>
</evidence>
<feature type="transmembrane region" description="Helical" evidence="6">
    <location>
        <begin position="164"/>
        <end position="189"/>
    </location>
</feature>
<evidence type="ECO:0000313" key="8">
    <source>
        <dbReference type="Proteomes" id="UP001221142"/>
    </source>
</evidence>
<comment type="caution">
    <text evidence="7">The sequence shown here is derived from an EMBL/GenBank/DDBJ whole genome shotgun (WGS) entry which is preliminary data.</text>
</comment>
<keyword evidence="8" id="KW-1185">Reference proteome</keyword>
<dbReference type="GO" id="GO:0007189">
    <property type="term" value="P:adenylate cyclase-activating G protein-coupled receptor signaling pathway"/>
    <property type="evidence" value="ECO:0007669"/>
    <property type="project" value="TreeGrafter"/>
</dbReference>
<evidence type="ECO:0000256" key="6">
    <source>
        <dbReference type="SAM" id="Phobius"/>
    </source>
</evidence>
<protein>
    <recommendedName>
        <fullName evidence="9">G-protein coupled receptors family 2 profile 2 domain-containing protein</fullName>
    </recommendedName>
</protein>
<dbReference type="Gene3D" id="1.20.1070.10">
    <property type="entry name" value="Rhodopsin 7-helix transmembrane proteins"/>
    <property type="match status" value="1"/>
</dbReference>
<keyword evidence="4 6" id="KW-0472">Membrane</keyword>
<feature type="region of interest" description="Disordered" evidence="5">
    <location>
        <begin position="322"/>
        <end position="345"/>
    </location>
</feature>
<evidence type="ECO:0008006" key="9">
    <source>
        <dbReference type="Google" id="ProtNLM"/>
    </source>
</evidence>
<accession>A0AAD7BZM3</accession>
<keyword evidence="3 6" id="KW-1133">Transmembrane helix</keyword>
<evidence type="ECO:0000256" key="5">
    <source>
        <dbReference type="SAM" id="MobiDB-lite"/>
    </source>
</evidence>
<feature type="transmembrane region" description="Helical" evidence="6">
    <location>
        <begin position="228"/>
        <end position="250"/>
    </location>
</feature>
<comment type="subcellular location">
    <subcellularLocation>
        <location evidence="1">Membrane</location>
        <topology evidence="1">Multi-pass membrane protein</topology>
    </subcellularLocation>
</comment>
<dbReference type="GO" id="GO:0004930">
    <property type="term" value="F:G protein-coupled receptor activity"/>
    <property type="evidence" value="ECO:0007669"/>
    <property type="project" value="TreeGrafter"/>
</dbReference>
<evidence type="ECO:0000313" key="7">
    <source>
        <dbReference type="EMBL" id="KAJ7634917.1"/>
    </source>
</evidence>
<name>A0AAD7BZM3_9AGAR</name>
<proteinExistence type="predicted"/>
<evidence type="ECO:0000256" key="2">
    <source>
        <dbReference type="ARBA" id="ARBA00022692"/>
    </source>
</evidence>
<organism evidence="7 8">
    <name type="scientific">Roridomyces roridus</name>
    <dbReference type="NCBI Taxonomy" id="1738132"/>
    <lineage>
        <taxon>Eukaryota</taxon>
        <taxon>Fungi</taxon>
        <taxon>Dikarya</taxon>
        <taxon>Basidiomycota</taxon>
        <taxon>Agaricomycotina</taxon>
        <taxon>Agaricomycetes</taxon>
        <taxon>Agaricomycetidae</taxon>
        <taxon>Agaricales</taxon>
        <taxon>Marasmiineae</taxon>
        <taxon>Mycenaceae</taxon>
        <taxon>Roridomyces</taxon>
    </lineage>
</organism>
<dbReference type="PANTHER" id="PTHR23112">
    <property type="entry name" value="G PROTEIN-COUPLED RECEPTOR 157-RELATED"/>
    <property type="match status" value="1"/>
</dbReference>
<dbReference type="Proteomes" id="UP001221142">
    <property type="component" value="Unassembled WGS sequence"/>
</dbReference>
<evidence type="ECO:0000256" key="3">
    <source>
        <dbReference type="ARBA" id="ARBA00022989"/>
    </source>
</evidence>
<feature type="transmembrane region" description="Helical" evidence="6">
    <location>
        <begin position="262"/>
        <end position="280"/>
    </location>
</feature>
<dbReference type="GO" id="GO:0005886">
    <property type="term" value="C:plasma membrane"/>
    <property type="evidence" value="ECO:0007669"/>
    <property type="project" value="TreeGrafter"/>
</dbReference>